<dbReference type="PRINTS" id="PR00385">
    <property type="entry name" value="P450"/>
</dbReference>
<comment type="cofactor">
    <cofactor evidence="1 8">
        <name>heme</name>
        <dbReference type="ChEBI" id="CHEBI:30413"/>
    </cofactor>
</comment>
<dbReference type="GO" id="GO:0016705">
    <property type="term" value="F:oxidoreductase activity, acting on paired donors, with incorporation or reduction of molecular oxygen"/>
    <property type="evidence" value="ECO:0007669"/>
    <property type="project" value="InterPro"/>
</dbReference>
<keyword evidence="10" id="KW-1133">Transmembrane helix</keyword>
<keyword evidence="7 9" id="KW-0503">Monooxygenase</keyword>
<dbReference type="SUPFAM" id="SSF48264">
    <property type="entry name" value="Cytochrome P450"/>
    <property type="match status" value="1"/>
</dbReference>
<evidence type="ECO:0000256" key="4">
    <source>
        <dbReference type="ARBA" id="ARBA00022723"/>
    </source>
</evidence>
<evidence type="ECO:0000256" key="9">
    <source>
        <dbReference type="RuleBase" id="RU000461"/>
    </source>
</evidence>
<keyword evidence="10" id="KW-0472">Membrane</keyword>
<evidence type="ECO:0000313" key="12">
    <source>
        <dbReference type="Proteomes" id="UP001154282"/>
    </source>
</evidence>
<dbReference type="PANTHER" id="PTHR47955">
    <property type="entry name" value="CYTOCHROME P450 FAMILY 71 PROTEIN"/>
    <property type="match status" value="1"/>
</dbReference>
<feature type="transmembrane region" description="Helical" evidence="10">
    <location>
        <begin position="16"/>
        <end position="38"/>
    </location>
</feature>
<proteinExistence type="inferred from homology"/>
<keyword evidence="5 9" id="KW-0560">Oxidoreductase</keyword>
<dbReference type="InterPro" id="IPR002401">
    <property type="entry name" value="Cyt_P450_E_grp-I"/>
</dbReference>
<evidence type="ECO:0000313" key="11">
    <source>
        <dbReference type="EMBL" id="CAI0375620.1"/>
    </source>
</evidence>
<reference evidence="11" key="1">
    <citation type="submission" date="2022-08" db="EMBL/GenBank/DDBJ databases">
        <authorList>
            <person name="Gutierrez-Valencia J."/>
        </authorList>
    </citation>
    <scope>NUCLEOTIDE SEQUENCE</scope>
</reference>
<dbReference type="InterPro" id="IPR017972">
    <property type="entry name" value="Cyt_P450_CS"/>
</dbReference>
<dbReference type="Proteomes" id="UP001154282">
    <property type="component" value="Unassembled WGS sequence"/>
</dbReference>
<feature type="binding site" description="axial binding residue" evidence="8">
    <location>
        <position position="472"/>
    </location>
    <ligand>
        <name>heme</name>
        <dbReference type="ChEBI" id="CHEBI:30413"/>
    </ligand>
    <ligandPart>
        <name>Fe</name>
        <dbReference type="ChEBI" id="CHEBI:18248"/>
    </ligandPart>
</feature>
<evidence type="ECO:0000256" key="6">
    <source>
        <dbReference type="ARBA" id="ARBA00023004"/>
    </source>
</evidence>
<keyword evidence="12" id="KW-1185">Reference proteome</keyword>
<dbReference type="AlphaFoldDB" id="A0AAV0GU65"/>
<evidence type="ECO:0000256" key="3">
    <source>
        <dbReference type="ARBA" id="ARBA00022617"/>
    </source>
</evidence>
<dbReference type="PANTHER" id="PTHR47955:SF8">
    <property type="entry name" value="CYTOCHROME P450 71D11-LIKE"/>
    <property type="match status" value="1"/>
</dbReference>
<protein>
    <recommendedName>
        <fullName evidence="13">Cytochrome P450</fullName>
    </recommendedName>
</protein>
<evidence type="ECO:0000256" key="7">
    <source>
        <dbReference type="ARBA" id="ARBA00023033"/>
    </source>
</evidence>
<dbReference type="InterPro" id="IPR036396">
    <property type="entry name" value="Cyt_P450_sf"/>
</dbReference>
<dbReference type="GO" id="GO:0004497">
    <property type="term" value="F:monooxygenase activity"/>
    <property type="evidence" value="ECO:0007669"/>
    <property type="project" value="UniProtKB-KW"/>
</dbReference>
<evidence type="ECO:0000256" key="2">
    <source>
        <dbReference type="ARBA" id="ARBA00010617"/>
    </source>
</evidence>
<dbReference type="PROSITE" id="PS00086">
    <property type="entry name" value="CYTOCHROME_P450"/>
    <property type="match status" value="1"/>
</dbReference>
<dbReference type="InterPro" id="IPR001128">
    <property type="entry name" value="Cyt_P450"/>
</dbReference>
<name>A0AAV0GU65_9ROSI</name>
<keyword evidence="4 8" id="KW-0479">Metal-binding</keyword>
<sequence>MENLIQKTMLYSCSSLFGIPFLLTTLIAIILAATLFIVRNHRRNLSTTAGSNSPPGPWKLPIIGNIHQMVGDQPHRRLRDLARKHGPDVMRLQLGDLSCIVISTPEAAKLVMKTHDVAFASRPYFLAAEVIFYGSSNLCFSPYGELWRQIRKIYALELFSAKRIQSFRRIREEEVSNLVARIAAGSSTSGKPVDLSRMLPTLTSAIISRAAFGKSQELTDAFMVVVDHGSDVFGGFRISDLYPSLKWLPALTGFKARLEKMRKGSDLILERIIDNHKSRSKGGDDDDYDGDEDNILDILLTLQETQELGVPITMNAIKAMTLEIFLAGIDTSTTTIEWNISEMIKNPRVLHKAQQEVRQVFGDDCDEKNAFGEAGLHRLKYLDMVIAESFRLHPPGPLLAPRENRDQRVELNSYDEVPVNSYVIVNAWAINRDPRYWTEAERFFPERFMDRSIDYTGNDFQFIPFGAGRRMCPGNSFRMAIVKITLANLLFHFDWTLPAEQKNIDMTESFGVTLRRRYPLRLIPTPYRHIL</sequence>
<gene>
    <name evidence="11" type="ORF">LITE_LOCUS671</name>
</gene>
<dbReference type="PRINTS" id="PR00463">
    <property type="entry name" value="EP450I"/>
</dbReference>
<comment type="similarity">
    <text evidence="2 9">Belongs to the cytochrome P450 family.</text>
</comment>
<accession>A0AAV0GU65</accession>
<evidence type="ECO:0000256" key="8">
    <source>
        <dbReference type="PIRSR" id="PIRSR602401-1"/>
    </source>
</evidence>
<comment type="caution">
    <text evidence="11">The sequence shown here is derived from an EMBL/GenBank/DDBJ whole genome shotgun (WGS) entry which is preliminary data.</text>
</comment>
<evidence type="ECO:0000256" key="1">
    <source>
        <dbReference type="ARBA" id="ARBA00001971"/>
    </source>
</evidence>
<dbReference type="CDD" id="cd11072">
    <property type="entry name" value="CYP71-like"/>
    <property type="match status" value="1"/>
</dbReference>
<keyword evidence="10" id="KW-0812">Transmembrane</keyword>
<evidence type="ECO:0000256" key="5">
    <source>
        <dbReference type="ARBA" id="ARBA00023002"/>
    </source>
</evidence>
<dbReference type="Pfam" id="PF00067">
    <property type="entry name" value="p450"/>
    <property type="match status" value="1"/>
</dbReference>
<organism evidence="11 12">
    <name type="scientific">Linum tenue</name>
    <dbReference type="NCBI Taxonomy" id="586396"/>
    <lineage>
        <taxon>Eukaryota</taxon>
        <taxon>Viridiplantae</taxon>
        <taxon>Streptophyta</taxon>
        <taxon>Embryophyta</taxon>
        <taxon>Tracheophyta</taxon>
        <taxon>Spermatophyta</taxon>
        <taxon>Magnoliopsida</taxon>
        <taxon>eudicotyledons</taxon>
        <taxon>Gunneridae</taxon>
        <taxon>Pentapetalae</taxon>
        <taxon>rosids</taxon>
        <taxon>fabids</taxon>
        <taxon>Malpighiales</taxon>
        <taxon>Linaceae</taxon>
        <taxon>Linum</taxon>
    </lineage>
</organism>
<dbReference type="GO" id="GO:0020037">
    <property type="term" value="F:heme binding"/>
    <property type="evidence" value="ECO:0007669"/>
    <property type="project" value="InterPro"/>
</dbReference>
<evidence type="ECO:0008006" key="13">
    <source>
        <dbReference type="Google" id="ProtNLM"/>
    </source>
</evidence>
<dbReference type="Gene3D" id="1.10.630.10">
    <property type="entry name" value="Cytochrome P450"/>
    <property type="match status" value="1"/>
</dbReference>
<dbReference type="FunFam" id="1.10.630.10:FF:000043">
    <property type="entry name" value="Cytochrome P450 99A2"/>
    <property type="match status" value="1"/>
</dbReference>
<keyword evidence="3 8" id="KW-0349">Heme</keyword>
<dbReference type="GO" id="GO:0005506">
    <property type="term" value="F:iron ion binding"/>
    <property type="evidence" value="ECO:0007669"/>
    <property type="project" value="InterPro"/>
</dbReference>
<evidence type="ECO:0000256" key="10">
    <source>
        <dbReference type="SAM" id="Phobius"/>
    </source>
</evidence>
<keyword evidence="6 8" id="KW-0408">Iron</keyword>
<dbReference type="EMBL" id="CAMGYJ010000002">
    <property type="protein sequence ID" value="CAI0375620.1"/>
    <property type="molecule type" value="Genomic_DNA"/>
</dbReference>